<evidence type="ECO:0000313" key="1">
    <source>
        <dbReference type="EMBL" id="WAG58971.1"/>
    </source>
</evidence>
<evidence type="ECO:0000313" key="2">
    <source>
        <dbReference type="Proteomes" id="UP001164733"/>
    </source>
</evidence>
<accession>A0AA47EHB3</accession>
<dbReference type="Proteomes" id="UP001164733">
    <property type="component" value="Chromosome"/>
</dbReference>
<name>A0AA47EHB3_9CLOT</name>
<protein>
    <submittedName>
        <fullName evidence="1">Uncharacterized protein</fullName>
    </submittedName>
</protein>
<proteinExistence type="predicted"/>
<dbReference type="RefSeq" id="WP_216124867.1">
    <property type="nucleotide sequence ID" value="NZ_CP086239.1"/>
</dbReference>
<organism evidence="1 2">
    <name type="scientific">Clostridium estertheticum</name>
    <dbReference type="NCBI Taxonomy" id="238834"/>
    <lineage>
        <taxon>Bacteria</taxon>
        <taxon>Bacillati</taxon>
        <taxon>Bacillota</taxon>
        <taxon>Clostridia</taxon>
        <taxon>Eubacteriales</taxon>
        <taxon>Clostridiaceae</taxon>
        <taxon>Clostridium</taxon>
    </lineage>
</organism>
<dbReference type="EMBL" id="CP086239">
    <property type="protein sequence ID" value="WAG58971.1"/>
    <property type="molecule type" value="Genomic_DNA"/>
</dbReference>
<sequence length="186" mass="22799">MYDYRCKDCENLGQNMPMASMPMKDMPIKEIPMKDVPMKDMSMMNMPMKDMSMLNMPMMIMPMMMMPMYDDDDEDDEEDEDLKIMYPKIYTIIYPMVKRHCDIMESMYGTMHCPSKDEIDNMCKEVSDNYEKHYKDGDDEDMRGTFRQDRRVPVHDLARILFIRDLHERRRRRRRRRRRPMFHHGY</sequence>
<reference evidence="1" key="1">
    <citation type="submission" date="2021-11" db="EMBL/GenBank/DDBJ databases">
        <title>Clostridia strains as spoilage organisms.</title>
        <authorList>
            <person name="Wambui J."/>
            <person name="Stevens M.J.A."/>
            <person name="Stephan R."/>
        </authorList>
    </citation>
    <scope>NUCLEOTIDE SEQUENCE</scope>
    <source>
        <strain evidence="1">CF009</strain>
    </source>
</reference>
<dbReference type="AlphaFoldDB" id="A0AA47EHB3"/>
<gene>
    <name evidence="1" type="ORF">LL038_15125</name>
</gene>